<dbReference type="Gene3D" id="3.60.10.10">
    <property type="entry name" value="Endonuclease/exonuclease/phosphatase"/>
    <property type="match status" value="1"/>
</dbReference>
<sequence>MHTGNEDGDNDSGDNQGSAWGNPGRVRGQAINWHVRGNPHQLGQQEMGGSGPAVGEFSVLVLLECRQTGGKWVCSNVYKQHEDGPRERLWEELSATRTMWNSPWLVVGDFNVTRFPEDRNRPGQITRAWPGFLLGLMGKD</sequence>
<organism evidence="2 3">
    <name type="scientific">Acorus calamus</name>
    <name type="common">Sweet flag</name>
    <dbReference type="NCBI Taxonomy" id="4465"/>
    <lineage>
        <taxon>Eukaryota</taxon>
        <taxon>Viridiplantae</taxon>
        <taxon>Streptophyta</taxon>
        <taxon>Embryophyta</taxon>
        <taxon>Tracheophyta</taxon>
        <taxon>Spermatophyta</taxon>
        <taxon>Magnoliopsida</taxon>
        <taxon>Liliopsida</taxon>
        <taxon>Acoraceae</taxon>
        <taxon>Acorus</taxon>
    </lineage>
</organism>
<reference evidence="2" key="1">
    <citation type="journal article" date="2023" name="Nat. Commun.">
        <title>Diploid and tetraploid genomes of Acorus and the evolution of monocots.</title>
        <authorList>
            <person name="Ma L."/>
            <person name="Liu K.W."/>
            <person name="Li Z."/>
            <person name="Hsiao Y.Y."/>
            <person name="Qi Y."/>
            <person name="Fu T."/>
            <person name="Tang G.D."/>
            <person name="Zhang D."/>
            <person name="Sun W.H."/>
            <person name="Liu D.K."/>
            <person name="Li Y."/>
            <person name="Chen G.Z."/>
            <person name="Liu X.D."/>
            <person name="Liao X.Y."/>
            <person name="Jiang Y.T."/>
            <person name="Yu X."/>
            <person name="Hao Y."/>
            <person name="Huang J."/>
            <person name="Zhao X.W."/>
            <person name="Ke S."/>
            <person name="Chen Y.Y."/>
            <person name="Wu W.L."/>
            <person name="Hsu J.L."/>
            <person name="Lin Y.F."/>
            <person name="Huang M.D."/>
            <person name="Li C.Y."/>
            <person name="Huang L."/>
            <person name="Wang Z.W."/>
            <person name="Zhao X."/>
            <person name="Zhong W.Y."/>
            <person name="Peng D.H."/>
            <person name="Ahmad S."/>
            <person name="Lan S."/>
            <person name="Zhang J.S."/>
            <person name="Tsai W.C."/>
            <person name="Van de Peer Y."/>
            <person name="Liu Z.J."/>
        </authorList>
    </citation>
    <scope>NUCLEOTIDE SEQUENCE</scope>
    <source>
        <strain evidence="2">CP</strain>
    </source>
</reference>
<dbReference type="InterPro" id="IPR036691">
    <property type="entry name" value="Endo/exonu/phosph_ase_sf"/>
</dbReference>
<name>A0AAV9ED47_ACOCL</name>
<accession>A0AAV9ED47</accession>
<feature type="region of interest" description="Disordered" evidence="1">
    <location>
        <begin position="1"/>
        <end position="26"/>
    </location>
</feature>
<evidence type="ECO:0000313" key="2">
    <source>
        <dbReference type="EMBL" id="KAK1311314.1"/>
    </source>
</evidence>
<proteinExistence type="predicted"/>
<feature type="compositionally biased region" description="Acidic residues" evidence="1">
    <location>
        <begin position="1"/>
        <end position="12"/>
    </location>
</feature>
<comment type="caution">
    <text evidence="2">The sequence shown here is derived from an EMBL/GenBank/DDBJ whole genome shotgun (WGS) entry which is preliminary data.</text>
</comment>
<evidence type="ECO:0000256" key="1">
    <source>
        <dbReference type="SAM" id="MobiDB-lite"/>
    </source>
</evidence>
<protein>
    <recommendedName>
        <fullName evidence="4">Exo_endo_phos domain-containing protein</fullName>
    </recommendedName>
</protein>
<evidence type="ECO:0008006" key="4">
    <source>
        <dbReference type="Google" id="ProtNLM"/>
    </source>
</evidence>
<dbReference type="Proteomes" id="UP001180020">
    <property type="component" value="Unassembled WGS sequence"/>
</dbReference>
<evidence type="ECO:0000313" key="3">
    <source>
        <dbReference type="Proteomes" id="UP001180020"/>
    </source>
</evidence>
<dbReference type="SUPFAM" id="SSF56219">
    <property type="entry name" value="DNase I-like"/>
    <property type="match status" value="1"/>
</dbReference>
<dbReference type="AlphaFoldDB" id="A0AAV9ED47"/>
<gene>
    <name evidence="2" type="ORF">QJS10_CPA08g00746</name>
</gene>
<reference evidence="2" key="2">
    <citation type="submission" date="2023-06" db="EMBL/GenBank/DDBJ databases">
        <authorList>
            <person name="Ma L."/>
            <person name="Liu K.-W."/>
            <person name="Li Z."/>
            <person name="Hsiao Y.-Y."/>
            <person name="Qi Y."/>
            <person name="Fu T."/>
            <person name="Tang G."/>
            <person name="Zhang D."/>
            <person name="Sun W.-H."/>
            <person name="Liu D.-K."/>
            <person name="Li Y."/>
            <person name="Chen G.-Z."/>
            <person name="Liu X.-D."/>
            <person name="Liao X.-Y."/>
            <person name="Jiang Y.-T."/>
            <person name="Yu X."/>
            <person name="Hao Y."/>
            <person name="Huang J."/>
            <person name="Zhao X.-W."/>
            <person name="Ke S."/>
            <person name="Chen Y.-Y."/>
            <person name="Wu W.-L."/>
            <person name="Hsu J.-L."/>
            <person name="Lin Y.-F."/>
            <person name="Huang M.-D."/>
            <person name="Li C.-Y."/>
            <person name="Huang L."/>
            <person name="Wang Z.-W."/>
            <person name="Zhao X."/>
            <person name="Zhong W.-Y."/>
            <person name="Peng D.-H."/>
            <person name="Ahmad S."/>
            <person name="Lan S."/>
            <person name="Zhang J.-S."/>
            <person name="Tsai W.-C."/>
            <person name="Van De Peer Y."/>
            <person name="Liu Z.-J."/>
        </authorList>
    </citation>
    <scope>NUCLEOTIDE SEQUENCE</scope>
    <source>
        <strain evidence="2">CP</strain>
        <tissue evidence="2">Leaves</tissue>
    </source>
</reference>
<dbReference type="EMBL" id="JAUJYO010000008">
    <property type="protein sequence ID" value="KAK1311314.1"/>
    <property type="molecule type" value="Genomic_DNA"/>
</dbReference>
<keyword evidence="3" id="KW-1185">Reference proteome</keyword>